<organism evidence="2 3">
    <name type="scientific">Linum trigynum</name>
    <dbReference type="NCBI Taxonomy" id="586398"/>
    <lineage>
        <taxon>Eukaryota</taxon>
        <taxon>Viridiplantae</taxon>
        <taxon>Streptophyta</taxon>
        <taxon>Embryophyta</taxon>
        <taxon>Tracheophyta</taxon>
        <taxon>Spermatophyta</taxon>
        <taxon>Magnoliopsida</taxon>
        <taxon>eudicotyledons</taxon>
        <taxon>Gunneridae</taxon>
        <taxon>Pentapetalae</taxon>
        <taxon>rosids</taxon>
        <taxon>fabids</taxon>
        <taxon>Malpighiales</taxon>
        <taxon>Linaceae</taxon>
        <taxon>Linum</taxon>
    </lineage>
</organism>
<name>A0AAV2FJK6_9ROSI</name>
<feature type="region of interest" description="Disordered" evidence="1">
    <location>
        <begin position="28"/>
        <end position="74"/>
    </location>
</feature>
<proteinExistence type="predicted"/>
<evidence type="ECO:0000313" key="3">
    <source>
        <dbReference type="Proteomes" id="UP001497516"/>
    </source>
</evidence>
<keyword evidence="3" id="KW-1185">Reference proteome</keyword>
<sequence>MIGGGLVAMEGSSSRNAFACSIVALDGEGRSASDDKEELRGEGRQNPCSTALLGLEERSAVRRETGKVGTKKRN</sequence>
<dbReference type="AlphaFoldDB" id="A0AAV2FJK6"/>
<evidence type="ECO:0000313" key="2">
    <source>
        <dbReference type="EMBL" id="CAL1398430.1"/>
    </source>
</evidence>
<accession>A0AAV2FJK6</accession>
<feature type="compositionally biased region" description="Basic and acidic residues" evidence="1">
    <location>
        <begin position="55"/>
        <end position="66"/>
    </location>
</feature>
<reference evidence="2 3" key="1">
    <citation type="submission" date="2024-04" db="EMBL/GenBank/DDBJ databases">
        <authorList>
            <person name="Fracassetti M."/>
        </authorList>
    </citation>
    <scope>NUCLEOTIDE SEQUENCE [LARGE SCALE GENOMIC DNA]</scope>
</reference>
<evidence type="ECO:0000256" key="1">
    <source>
        <dbReference type="SAM" id="MobiDB-lite"/>
    </source>
</evidence>
<protein>
    <submittedName>
        <fullName evidence="2">Uncharacterized protein</fullName>
    </submittedName>
</protein>
<dbReference type="EMBL" id="OZ034819">
    <property type="protein sequence ID" value="CAL1398430.1"/>
    <property type="molecule type" value="Genomic_DNA"/>
</dbReference>
<gene>
    <name evidence="2" type="ORF">LTRI10_LOCUS38663</name>
</gene>
<dbReference type="Proteomes" id="UP001497516">
    <property type="component" value="Chromosome 6"/>
</dbReference>
<feature type="compositionally biased region" description="Basic and acidic residues" evidence="1">
    <location>
        <begin position="28"/>
        <end position="43"/>
    </location>
</feature>